<feature type="compositionally biased region" description="Basic and acidic residues" evidence="1">
    <location>
        <begin position="31"/>
        <end position="43"/>
    </location>
</feature>
<evidence type="ECO:0000313" key="2">
    <source>
        <dbReference type="EMBL" id="RFC67376.1"/>
    </source>
</evidence>
<sequence>MPRKIEVSPLSRAARLGEKAQATDNVSRSIVDAETKKRDAKTERLRAARLKAEAETPVLLATKQPRKK</sequence>
<evidence type="ECO:0000313" key="3">
    <source>
        <dbReference type="Proteomes" id="UP000262379"/>
    </source>
</evidence>
<protein>
    <submittedName>
        <fullName evidence="2">Uncharacterized protein</fullName>
    </submittedName>
</protein>
<gene>
    <name evidence="2" type="ORF">DY251_12625</name>
</gene>
<proteinExistence type="predicted"/>
<dbReference type="Proteomes" id="UP000262379">
    <property type="component" value="Unassembled WGS sequence"/>
</dbReference>
<dbReference type="AlphaFoldDB" id="A0A371XDS8"/>
<dbReference type="EMBL" id="QURN01000008">
    <property type="protein sequence ID" value="RFC67376.1"/>
    <property type="molecule type" value="Genomic_DNA"/>
</dbReference>
<feature type="region of interest" description="Disordered" evidence="1">
    <location>
        <begin position="1"/>
        <end position="43"/>
    </location>
</feature>
<comment type="caution">
    <text evidence="2">The sequence shown here is derived from an EMBL/GenBank/DDBJ whole genome shotgun (WGS) entry which is preliminary data.</text>
</comment>
<keyword evidence="3" id="KW-1185">Reference proteome</keyword>
<accession>A0A371XDS8</accession>
<reference evidence="3" key="1">
    <citation type="submission" date="2018-08" db="EMBL/GenBank/DDBJ databases">
        <authorList>
            <person name="Im W.T."/>
        </authorList>
    </citation>
    <scope>NUCLEOTIDE SEQUENCE [LARGE SCALE GENOMIC DNA]</scope>
    <source>
        <strain evidence="3">LA-28</strain>
    </source>
</reference>
<evidence type="ECO:0000256" key="1">
    <source>
        <dbReference type="SAM" id="MobiDB-lite"/>
    </source>
</evidence>
<organism evidence="2 3">
    <name type="scientific">Mesorhizobium denitrificans</name>
    <dbReference type="NCBI Taxonomy" id="2294114"/>
    <lineage>
        <taxon>Bacteria</taxon>
        <taxon>Pseudomonadati</taxon>
        <taxon>Pseudomonadota</taxon>
        <taxon>Alphaproteobacteria</taxon>
        <taxon>Hyphomicrobiales</taxon>
        <taxon>Phyllobacteriaceae</taxon>
        <taxon>Mesorhizobium</taxon>
    </lineage>
</organism>
<name>A0A371XDS8_9HYPH</name>